<name>A0A1D1UQ51_RAMVA</name>
<organism evidence="2 3">
    <name type="scientific">Ramazzottius varieornatus</name>
    <name type="common">Water bear</name>
    <name type="synonym">Tardigrade</name>
    <dbReference type="NCBI Taxonomy" id="947166"/>
    <lineage>
        <taxon>Eukaryota</taxon>
        <taxon>Metazoa</taxon>
        <taxon>Ecdysozoa</taxon>
        <taxon>Tardigrada</taxon>
        <taxon>Eutardigrada</taxon>
        <taxon>Parachela</taxon>
        <taxon>Hypsibioidea</taxon>
        <taxon>Ramazzottiidae</taxon>
        <taxon>Ramazzottius</taxon>
    </lineage>
</organism>
<dbReference type="EMBL" id="BDGG01000001">
    <property type="protein sequence ID" value="GAU89397.1"/>
    <property type="molecule type" value="Genomic_DNA"/>
</dbReference>
<gene>
    <name evidence="2" type="primary">RvY_01952-1</name>
    <name evidence="2" type="synonym">RvY_01952.1</name>
    <name evidence="2" type="ORF">RvY_01952</name>
</gene>
<evidence type="ECO:0000256" key="1">
    <source>
        <dbReference type="SAM" id="MobiDB-lite"/>
    </source>
</evidence>
<evidence type="ECO:0000313" key="2">
    <source>
        <dbReference type="EMBL" id="GAU89397.1"/>
    </source>
</evidence>
<accession>A0A1D1UQ51</accession>
<reference evidence="2 3" key="1">
    <citation type="journal article" date="2016" name="Nat. Commun.">
        <title>Extremotolerant tardigrade genome and improved radiotolerance of human cultured cells by tardigrade-unique protein.</title>
        <authorList>
            <person name="Hashimoto T."/>
            <person name="Horikawa D.D."/>
            <person name="Saito Y."/>
            <person name="Kuwahara H."/>
            <person name="Kozuka-Hata H."/>
            <person name="Shin-I T."/>
            <person name="Minakuchi Y."/>
            <person name="Ohishi K."/>
            <person name="Motoyama A."/>
            <person name="Aizu T."/>
            <person name="Enomoto A."/>
            <person name="Kondo K."/>
            <person name="Tanaka S."/>
            <person name="Hara Y."/>
            <person name="Koshikawa S."/>
            <person name="Sagara H."/>
            <person name="Miura T."/>
            <person name="Yokobori S."/>
            <person name="Miyagawa K."/>
            <person name="Suzuki Y."/>
            <person name="Kubo T."/>
            <person name="Oyama M."/>
            <person name="Kohara Y."/>
            <person name="Fujiyama A."/>
            <person name="Arakawa K."/>
            <person name="Katayama T."/>
            <person name="Toyoda A."/>
            <person name="Kunieda T."/>
        </authorList>
    </citation>
    <scope>NUCLEOTIDE SEQUENCE [LARGE SCALE GENOMIC DNA]</scope>
    <source>
        <strain evidence="2 3">YOKOZUNA-1</strain>
    </source>
</reference>
<dbReference type="AlphaFoldDB" id="A0A1D1UQ51"/>
<sequence>MDKLEPFTLEEADIIEEAQTCASTHFVDLLHVSAADIHEMRKRKANLMQPVAKAMQDLKAGANRVVADFAILITAMELNQPSSPRSPNQSSPPKTRSSAGQGVIPVSLEPVPSLSLSVTKQGLFSAYFYTLNQKTVFEQMSLFSGASDQVRLRQRMQQRKSVLMIRMFALNVQ</sequence>
<feature type="compositionally biased region" description="Low complexity" evidence="1">
    <location>
        <begin position="80"/>
        <end position="93"/>
    </location>
</feature>
<evidence type="ECO:0000313" key="3">
    <source>
        <dbReference type="Proteomes" id="UP000186922"/>
    </source>
</evidence>
<feature type="region of interest" description="Disordered" evidence="1">
    <location>
        <begin position="80"/>
        <end position="101"/>
    </location>
</feature>
<proteinExistence type="predicted"/>
<protein>
    <submittedName>
        <fullName evidence="2">Uncharacterized protein</fullName>
    </submittedName>
</protein>
<dbReference type="Proteomes" id="UP000186922">
    <property type="component" value="Unassembled WGS sequence"/>
</dbReference>
<keyword evidence="3" id="KW-1185">Reference proteome</keyword>
<comment type="caution">
    <text evidence="2">The sequence shown here is derived from an EMBL/GenBank/DDBJ whole genome shotgun (WGS) entry which is preliminary data.</text>
</comment>